<dbReference type="AlphaFoldDB" id="A0A1A9I1N3"/>
<dbReference type="InterPro" id="IPR007345">
    <property type="entry name" value="Polysacch_pyruvyl_Trfase"/>
</dbReference>
<proteinExistence type="predicted"/>
<accession>A0A1A9I1N3</accession>
<protein>
    <recommendedName>
        <fullName evidence="1">Polysaccharide pyruvyl transferase domain-containing protein</fullName>
    </recommendedName>
</protein>
<dbReference type="Pfam" id="PF04230">
    <property type="entry name" value="PS_pyruv_trans"/>
    <property type="match status" value="1"/>
</dbReference>
<keyword evidence="3" id="KW-1185">Reference proteome</keyword>
<dbReference type="EMBL" id="CP015772">
    <property type="protein sequence ID" value="ANH80630.1"/>
    <property type="molecule type" value="Genomic_DNA"/>
</dbReference>
<dbReference type="Proteomes" id="UP000077667">
    <property type="component" value="Chromosome"/>
</dbReference>
<reference evidence="2 3" key="1">
    <citation type="submission" date="2016-05" db="EMBL/GenBank/DDBJ databases">
        <title>Niabella ginsenosidivorans BS26 whole genome sequencing.</title>
        <authorList>
            <person name="Im W.T."/>
            <person name="Siddiqi M.Z."/>
        </authorList>
    </citation>
    <scope>NUCLEOTIDE SEQUENCE [LARGE SCALE GENOMIC DNA]</scope>
    <source>
        <strain evidence="2 3">BS26</strain>
    </source>
</reference>
<gene>
    <name evidence="2" type="ORF">A8C56_06215</name>
</gene>
<feature type="domain" description="Polysaccharide pyruvyl transferase" evidence="1">
    <location>
        <begin position="15"/>
        <end position="269"/>
    </location>
</feature>
<evidence type="ECO:0000313" key="2">
    <source>
        <dbReference type="EMBL" id="ANH80630.1"/>
    </source>
</evidence>
<evidence type="ECO:0000313" key="3">
    <source>
        <dbReference type="Proteomes" id="UP000077667"/>
    </source>
</evidence>
<sequence length="343" mass="39935">MEYKLLGVSTEKELNIGDYVQALASYQFLPSLDGFIQREALRQYNGKTAKMIMNGWYMHHPENWPPSERILPLFVAFHLNSLAKARLLENDSINYLKKHQPIGCRDHTTAALLKEKGVDAYFSGCMTLTLGLKYKDENKDEKVFFVDPYFKTNWNFTNLIKNGIYLLKNRKAIKIISDKYPETKKGWRKKMILTAFYREYQKFFTKETLLNAEYINQQSVSWKQHHKTETDYLKEAELLVKKYAKAKLVVTSRIHCALPCLGLETPVVYTEDSHQSEASRCRLDGLRQLFNILSWRNGKLYPEFEMNGKLSINSTPANKQNWKEIALDLTERCRAFITGNSAL</sequence>
<dbReference type="OrthoDB" id="5672604at2"/>
<evidence type="ECO:0000259" key="1">
    <source>
        <dbReference type="Pfam" id="PF04230"/>
    </source>
</evidence>
<dbReference type="KEGG" id="nia:A8C56_06215"/>
<organism evidence="2 3">
    <name type="scientific">Niabella ginsenosidivorans</name>
    <dbReference type="NCBI Taxonomy" id="1176587"/>
    <lineage>
        <taxon>Bacteria</taxon>
        <taxon>Pseudomonadati</taxon>
        <taxon>Bacteroidota</taxon>
        <taxon>Chitinophagia</taxon>
        <taxon>Chitinophagales</taxon>
        <taxon>Chitinophagaceae</taxon>
        <taxon>Niabella</taxon>
    </lineage>
</organism>
<name>A0A1A9I1N3_9BACT</name>
<dbReference type="RefSeq" id="WP_067753435.1">
    <property type="nucleotide sequence ID" value="NZ_CP015772.1"/>
</dbReference>
<dbReference type="STRING" id="1176587.A8C56_06215"/>